<dbReference type="GO" id="GO:0098552">
    <property type="term" value="C:side of membrane"/>
    <property type="evidence" value="ECO:0007669"/>
    <property type="project" value="UniProtKB-KW"/>
</dbReference>
<keyword evidence="4" id="KW-0336">GPI-anchor</keyword>
<keyword evidence="4" id="KW-0472">Membrane</keyword>
<evidence type="ECO:0000256" key="1">
    <source>
        <dbReference type="ARBA" id="ARBA00004609"/>
    </source>
</evidence>
<dbReference type="SMART" id="SM00499">
    <property type="entry name" value="AAI"/>
    <property type="match status" value="1"/>
</dbReference>
<keyword evidence="8" id="KW-0449">Lipoprotein</keyword>
<evidence type="ECO:0000256" key="5">
    <source>
        <dbReference type="ARBA" id="ARBA00022729"/>
    </source>
</evidence>
<evidence type="ECO:0000256" key="7">
    <source>
        <dbReference type="ARBA" id="ARBA00023180"/>
    </source>
</evidence>
<evidence type="ECO:0000259" key="11">
    <source>
        <dbReference type="SMART" id="SM00499"/>
    </source>
</evidence>
<evidence type="ECO:0000256" key="10">
    <source>
        <dbReference type="SAM" id="SignalP"/>
    </source>
</evidence>
<gene>
    <name evidence="12" type="ORF">CXB51_033596</name>
</gene>
<evidence type="ECO:0000256" key="2">
    <source>
        <dbReference type="ARBA" id="ARBA00009748"/>
    </source>
</evidence>
<evidence type="ECO:0000256" key="8">
    <source>
        <dbReference type="ARBA" id="ARBA00023288"/>
    </source>
</evidence>
<evidence type="ECO:0000313" key="12">
    <source>
        <dbReference type="EMBL" id="KAG8473911.1"/>
    </source>
</evidence>
<dbReference type="CDD" id="cd00010">
    <property type="entry name" value="AAI_LTSS"/>
    <property type="match status" value="1"/>
</dbReference>
<dbReference type="GO" id="GO:0005886">
    <property type="term" value="C:plasma membrane"/>
    <property type="evidence" value="ECO:0007669"/>
    <property type="project" value="UniProtKB-SubCell"/>
</dbReference>
<keyword evidence="6" id="KW-1015">Disulfide bond</keyword>
<feature type="domain" description="Bifunctional inhibitor/plant lipid transfer protein/seed storage helical" evidence="11">
    <location>
        <begin position="27"/>
        <end position="103"/>
    </location>
</feature>
<feature type="region of interest" description="Disordered" evidence="9">
    <location>
        <begin position="104"/>
        <end position="148"/>
    </location>
</feature>
<keyword evidence="13" id="KW-1185">Reference proteome</keyword>
<dbReference type="InterPro" id="IPR016140">
    <property type="entry name" value="Bifunc_inhib/LTP/seed_store"/>
</dbReference>
<comment type="similarity">
    <text evidence="2">Belongs to the plant LTP family.</text>
</comment>
<dbReference type="InterPro" id="IPR043325">
    <property type="entry name" value="LTSS"/>
</dbReference>
<evidence type="ECO:0000313" key="13">
    <source>
        <dbReference type="Proteomes" id="UP000701853"/>
    </source>
</evidence>
<keyword evidence="5 10" id="KW-0732">Signal</keyword>
<dbReference type="Pfam" id="PF14368">
    <property type="entry name" value="LTP_2"/>
    <property type="match status" value="1"/>
</dbReference>
<dbReference type="PRINTS" id="PR00382">
    <property type="entry name" value="LIPIDTRNSFER"/>
</dbReference>
<comment type="subcellular location">
    <subcellularLocation>
        <location evidence="1">Cell membrane</location>
        <topology evidence="1">Lipid-anchor</topology>
        <topology evidence="1">GPI-anchor</topology>
    </subcellularLocation>
</comment>
<keyword evidence="7" id="KW-0325">Glycoprotein</keyword>
<dbReference type="Gene3D" id="1.10.110.10">
    <property type="entry name" value="Plant lipid-transfer and hydrophobic proteins"/>
    <property type="match status" value="1"/>
</dbReference>
<comment type="caution">
    <text evidence="12">The sequence shown here is derived from an EMBL/GenBank/DDBJ whole genome shotgun (WGS) entry which is preliminary data.</text>
</comment>
<evidence type="ECO:0000256" key="9">
    <source>
        <dbReference type="SAM" id="MobiDB-lite"/>
    </source>
</evidence>
<evidence type="ECO:0000256" key="6">
    <source>
        <dbReference type="ARBA" id="ARBA00023157"/>
    </source>
</evidence>
<protein>
    <recommendedName>
        <fullName evidence="11">Bifunctional inhibitor/plant lipid transfer protein/seed storage helical domain-containing protein</fullName>
    </recommendedName>
</protein>
<feature type="compositionally biased region" description="Polar residues" evidence="9">
    <location>
        <begin position="104"/>
        <end position="115"/>
    </location>
</feature>
<dbReference type="InterPro" id="IPR000528">
    <property type="entry name" value="Plant_nsLTP"/>
</dbReference>
<evidence type="ECO:0000256" key="4">
    <source>
        <dbReference type="ARBA" id="ARBA00022622"/>
    </source>
</evidence>
<dbReference type="PANTHER" id="PTHR33044">
    <property type="entry name" value="BIFUNCTIONAL INHIBITOR/LIPID-TRANSFER PROTEIN/SEED STORAGE 2S ALBUMIN SUPERFAMILY PROTEIN-RELATED"/>
    <property type="match status" value="1"/>
</dbReference>
<proteinExistence type="inferred from homology"/>
<feature type="signal peptide" evidence="10">
    <location>
        <begin position="1"/>
        <end position="24"/>
    </location>
</feature>
<reference evidence="12 13" key="1">
    <citation type="journal article" date="2021" name="bioRxiv">
        <title>The Gossypium anomalum genome as a resource for cotton improvement and evolutionary analysis of hybrid incompatibility.</title>
        <authorList>
            <person name="Grover C.E."/>
            <person name="Yuan D."/>
            <person name="Arick M.A."/>
            <person name="Miller E.R."/>
            <person name="Hu G."/>
            <person name="Peterson D.G."/>
            <person name="Wendel J.F."/>
            <person name="Udall J.A."/>
        </authorList>
    </citation>
    <scope>NUCLEOTIDE SEQUENCE [LARGE SCALE GENOMIC DNA]</scope>
    <source>
        <strain evidence="12">JFW-Udall</strain>
        <tissue evidence="12">Leaf</tissue>
    </source>
</reference>
<dbReference type="SUPFAM" id="SSF47699">
    <property type="entry name" value="Bifunctional inhibitor/lipid-transfer protein/seed storage 2S albumin"/>
    <property type="match status" value="1"/>
</dbReference>
<feature type="compositionally biased region" description="Polar residues" evidence="9">
    <location>
        <begin position="130"/>
        <end position="146"/>
    </location>
</feature>
<dbReference type="Proteomes" id="UP000701853">
    <property type="component" value="Chromosome 12"/>
</dbReference>
<name>A0A8J5Y5W2_9ROSI</name>
<evidence type="ECO:0000256" key="3">
    <source>
        <dbReference type="ARBA" id="ARBA00022475"/>
    </source>
</evidence>
<dbReference type="GO" id="GO:0006869">
    <property type="term" value="P:lipid transport"/>
    <property type="evidence" value="ECO:0007669"/>
    <property type="project" value="InterPro"/>
</dbReference>
<accession>A0A8J5Y5W2</accession>
<organism evidence="12 13">
    <name type="scientific">Gossypium anomalum</name>
    <dbReference type="NCBI Taxonomy" id="47600"/>
    <lineage>
        <taxon>Eukaryota</taxon>
        <taxon>Viridiplantae</taxon>
        <taxon>Streptophyta</taxon>
        <taxon>Embryophyta</taxon>
        <taxon>Tracheophyta</taxon>
        <taxon>Spermatophyta</taxon>
        <taxon>Magnoliopsida</taxon>
        <taxon>eudicotyledons</taxon>
        <taxon>Gunneridae</taxon>
        <taxon>Pentapetalae</taxon>
        <taxon>rosids</taxon>
        <taxon>malvids</taxon>
        <taxon>Malvales</taxon>
        <taxon>Malvaceae</taxon>
        <taxon>Malvoideae</taxon>
        <taxon>Gossypium</taxon>
    </lineage>
</organism>
<feature type="chain" id="PRO_5035258506" description="Bifunctional inhibitor/plant lipid transfer protein/seed storage helical domain-containing protein" evidence="10">
    <location>
        <begin position="25"/>
        <end position="216"/>
    </location>
</feature>
<dbReference type="FunFam" id="1.10.110.10:FF:000001">
    <property type="entry name" value="Bifunctional inhibitor/lipid-transfer protein/seed storage 2S albumin superfamily protein"/>
    <property type="match status" value="1"/>
</dbReference>
<dbReference type="InterPro" id="IPR036312">
    <property type="entry name" value="Bifun_inhib/LTP/seed_sf"/>
</dbReference>
<dbReference type="EMBL" id="JAHUZN010000012">
    <property type="protein sequence ID" value="KAG8473911.1"/>
    <property type="molecule type" value="Genomic_DNA"/>
</dbReference>
<dbReference type="GO" id="GO:0008289">
    <property type="term" value="F:lipid binding"/>
    <property type="evidence" value="ECO:0007669"/>
    <property type="project" value="InterPro"/>
</dbReference>
<dbReference type="AlphaFoldDB" id="A0A8J5Y5W2"/>
<sequence length="216" mass="21837">MPSIGLQMCLTLALMGMLWAGANAQSCTPALTNLTPCLNYITGNTSTPSSACCSQLKTVVQSSPQCVCSMLSIGASLGITINQTLALKLPGSCQVQNPSLSQCNGGKSGTPSTAPAASPFGSPSEGASAITPSASDIPSGTGSKSVPSIDVGSSDASIAKASLHSVICLIFIATVYGHLLKVGQPCSITDSPKCKPKWQTIQSASQNGSQSKCKPR</sequence>
<dbReference type="OrthoDB" id="911994at2759"/>
<keyword evidence="3" id="KW-1003">Cell membrane</keyword>